<evidence type="ECO:0000313" key="1">
    <source>
        <dbReference type="EnsemblMetazoa" id="PPA36887.1"/>
    </source>
</evidence>
<protein>
    <submittedName>
        <fullName evidence="1">Uncharacterized protein</fullName>
    </submittedName>
</protein>
<dbReference type="EnsemblMetazoa" id="PPA36887.1">
    <property type="protein sequence ID" value="PPA36887.1"/>
    <property type="gene ID" value="WBGene00275256"/>
</dbReference>
<proteinExistence type="predicted"/>
<reference evidence="2" key="1">
    <citation type="journal article" date="2008" name="Nat. Genet.">
        <title>The Pristionchus pacificus genome provides a unique perspective on nematode lifestyle and parasitism.</title>
        <authorList>
            <person name="Dieterich C."/>
            <person name="Clifton S.W."/>
            <person name="Schuster L.N."/>
            <person name="Chinwalla A."/>
            <person name="Delehaunty K."/>
            <person name="Dinkelacker I."/>
            <person name="Fulton L."/>
            <person name="Fulton R."/>
            <person name="Godfrey J."/>
            <person name="Minx P."/>
            <person name="Mitreva M."/>
            <person name="Roeseler W."/>
            <person name="Tian H."/>
            <person name="Witte H."/>
            <person name="Yang S.P."/>
            <person name="Wilson R.K."/>
            <person name="Sommer R.J."/>
        </authorList>
    </citation>
    <scope>NUCLEOTIDE SEQUENCE [LARGE SCALE GENOMIC DNA]</scope>
    <source>
        <strain evidence="2">PS312</strain>
    </source>
</reference>
<keyword evidence="2" id="KW-1185">Reference proteome</keyword>
<reference evidence="1" key="2">
    <citation type="submission" date="2022-06" db="UniProtKB">
        <authorList>
            <consortium name="EnsemblMetazoa"/>
        </authorList>
    </citation>
    <scope>IDENTIFICATION</scope>
    <source>
        <strain evidence="1">PS312</strain>
    </source>
</reference>
<evidence type="ECO:0000313" key="2">
    <source>
        <dbReference type="Proteomes" id="UP000005239"/>
    </source>
</evidence>
<accession>A0A8R1YW72</accession>
<dbReference type="Proteomes" id="UP000005239">
    <property type="component" value="Unassembled WGS sequence"/>
</dbReference>
<name>A0A2A6BR89_PRIPA</name>
<accession>A0A2A6BR89</accession>
<dbReference type="AlphaFoldDB" id="A0A2A6BR89"/>
<organism evidence="1 2">
    <name type="scientific">Pristionchus pacificus</name>
    <name type="common">Parasitic nematode worm</name>
    <dbReference type="NCBI Taxonomy" id="54126"/>
    <lineage>
        <taxon>Eukaryota</taxon>
        <taxon>Metazoa</taxon>
        <taxon>Ecdysozoa</taxon>
        <taxon>Nematoda</taxon>
        <taxon>Chromadorea</taxon>
        <taxon>Rhabditida</taxon>
        <taxon>Rhabditina</taxon>
        <taxon>Diplogasteromorpha</taxon>
        <taxon>Diplogasteroidea</taxon>
        <taxon>Neodiplogasteridae</taxon>
        <taxon>Pristionchus</taxon>
    </lineage>
</organism>
<gene>
    <name evidence="1" type="primary">WBGene00275256</name>
</gene>
<sequence length="418" mass="48448">MPAWTAVIPLLIPLAAEVIRCIDERCADESERERELLEDQLDRMQANLDAYRCLQEDTEMEREAVVRNFDELMRKRNETFAEHEKELADRIAAAEAELELRTKELQNASRRERNELQERYRKQIKELNTDLRNVQSEANKELEVERRTFEARQQELLNHERTLHECMLKQEKHHSEVVRHLVERHGMQVQELQERVIKQHREHGIVVRDFLERQIEAERNHHRRETALLMAHYQAIGYMSLADQVNSFRANFSHMESNHVQWIGDMKLAMDDYQIMNIGMARGSLSALDKSIVQLTTSQNSLLAVLDRESSVPLETRLKLRAGSHFDLITGLASPLAEYSKCTNILSRQLSRNPPAVISEMMLEQLESCFEMITLSVRNIPLLAVGGDLAQITHNNTNGMDALIGELNRMEAIQAAKE</sequence>